<dbReference type="RefSeq" id="WP_045279787.1">
    <property type="nucleotide sequence ID" value="NZ_JYIW01000025.1"/>
</dbReference>
<dbReference type="Pfam" id="PF10708">
    <property type="entry name" value="DUF2510"/>
    <property type="match status" value="1"/>
</dbReference>
<feature type="domain" description="DUF2510" evidence="3">
    <location>
        <begin position="5"/>
        <end position="33"/>
    </location>
</feature>
<feature type="transmembrane region" description="Helical" evidence="2">
    <location>
        <begin position="101"/>
        <end position="121"/>
    </location>
</feature>
<evidence type="ECO:0008006" key="7">
    <source>
        <dbReference type="Google" id="ProtNLM"/>
    </source>
</evidence>
<proteinExistence type="predicted"/>
<sequence>MTTPAGWYDDGSGNRRWWDGEQWTAHVVAGPERATDGQSAKPAAVEAATEGFTEPFAPPFVIAPQAAHPGPQTSISPGGYATVGHSVALAPTSAPTPSRRISVLGLIGLISAVVGVALACIPPISAAGWILLGLAFVASIVSLFLRGSKWPGITGVGVSVLGAILALAVSLVSLGISSIVEAGDGQTAPSERPSVDDGSSADDSATDSAEDPSDIEGARMVSFDQLAVGDCLPLVDYGDDDEIVEVPVVPCDRPHTDEVYVVYQFDDDEYPGDDALYQAAEERCLAEFEGFIGLPYEQSELDFYTYWPTEMSWKRLGDRTVHCIAFSYDDVTGTLEGAAR</sequence>
<feature type="transmembrane region" description="Helical" evidence="2">
    <location>
        <begin position="127"/>
        <end position="145"/>
    </location>
</feature>
<evidence type="ECO:0000313" key="6">
    <source>
        <dbReference type="Proteomes" id="UP000033640"/>
    </source>
</evidence>
<organism evidence="5 6">
    <name type="scientific">Microbacterium oxydans</name>
    <dbReference type="NCBI Taxonomy" id="82380"/>
    <lineage>
        <taxon>Bacteria</taxon>
        <taxon>Bacillati</taxon>
        <taxon>Actinomycetota</taxon>
        <taxon>Actinomycetes</taxon>
        <taxon>Micrococcales</taxon>
        <taxon>Microbacteriaceae</taxon>
        <taxon>Microbacterium</taxon>
    </lineage>
</organism>
<dbReference type="AlphaFoldDB" id="A0A0F0LBR0"/>
<feature type="domain" description="Septum formation-related" evidence="4">
    <location>
        <begin position="229"/>
        <end position="323"/>
    </location>
</feature>
<keyword evidence="2" id="KW-0812">Transmembrane</keyword>
<keyword evidence="2" id="KW-1133">Transmembrane helix</keyword>
<accession>A0A0F0LBR0</accession>
<evidence type="ECO:0000256" key="2">
    <source>
        <dbReference type="SAM" id="Phobius"/>
    </source>
</evidence>
<dbReference type="PATRIC" id="fig|82380.11.peg.2515"/>
<protein>
    <recommendedName>
        <fullName evidence="7">Septum formation-related domain-containing protein</fullName>
    </recommendedName>
</protein>
<dbReference type="InterPro" id="IPR018929">
    <property type="entry name" value="DUF2510"/>
</dbReference>
<evidence type="ECO:0000256" key="1">
    <source>
        <dbReference type="SAM" id="MobiDB-lite"/>
    </source>
</evidence>
<reference evidence="5 6" key="1">
    <citation type="submission" date="2015-02" db="EMBL/GenBank/DDBJ databases">
        <title>Draft genome sequences of ten Microbacterium spp. with emphasis on heavy metal contaminated environments.</title>
        <authorList>
            <person name="Corretto E."/>
        </authorList>
    </citation>
    <scope>NUCLEOTIDE SEQUENCE [LARGE SCALE GENOMIC DNA]</scope>
    <source>
        <strain evidence="5 6">BEL4b</strain>
    </source>
</reference>
<name>A0A0F0LBR0_9MICO</name>
<dbReference type="EMBL" id="JYIW01000025">
    <property type="protein sequence ID" value="KJL28996.1"/>
    <property type="molecule type" value="Genomic_DNA"/>
</dbReference>
<dbReference type="InterPro" id="IPR026004">
    <property type="entry name" value="Septum_form"/>
</dbReference>
<dbReference type="Proteomes" id="UP000033640">
    <property type="component" value="Unassembled WGS sequence"/>
</dbReference>
<feature type="region of interest" description="Disordered" evidence="1">
    <location>
        <begin position="183"/>
        <end position="214"/>
    </location>
</feature>
<evidence type="ECO:0000259" key="4">
    <source>
        <dbReference type="Pfam" id="PF13845"/>
    </source>
</evidence>
<dbReference type="OrthoDB" id="3628931at2"/>
<evidence type="ECO:0000313" key="5">
    <source>
        <dbReference type="EMBL" id="KJL28996.1"/>
    </source>
</evidence>
<gene>
    <name evidence="5" type="ORF">RS83_02479</name>
</gene>
<dbReference type="Pfam" id="PF13845">
    <property type="entry name" value="Septum_form"/>
    <property type="match status" value="1"/>
</dbReference>
<comment type="caution">
    <text evidence="5">The sequence shown here is derived from an EMBL/GenBank/DDBJ whole genome shotgun (WGS) entry which is preliminary data.</text>
</comment>
<feature type="compositionally biased region" description="Acidic residues" evidence="1">
    <location>
        <begin position="204"/>
        <end position="214"/>
    </location>
</feature>
<feature type="transmembrane region" description="Helical" evidence="2">
    <location>
        <begin position="152"/>
        <end position="176"/>
    </location>
</feature>
<keyword evidence="2" id="KW-0472">Membrane</keyword>
<evidence type="ECO:0000259" key="3">
    <source>
        <dbReference type="Pfam" id="PF10708"/>
    </source>
</evidence>